<keyword evidence="2" id="KW-1185">Reference proteome</keyword>
<protein>
    <submittedName>
        <fullName evidence="1">Uncharacterized protein</fullName>
    </submittedName>
</protein>
<dbReference type="Proteomes" id="UP000217790">
    <property type="component" value="Unassembled WGS sequence"/>
</dbReference>
<evidence type="ECO:0000313" key="1">
    <source>
        <dbReference type="EMBL" id="PBK91752.1"/>
    </source>
</evidence>
<proteinExistence type="predicted"/>
<dbReference type="InParanoid" id="A0A2H3DJU5"/>
<sequence length="193" mass="21536">MNAHCHAQMQLRVLAWMEPLSPTLPRAWQTNDLLAAQVGIPPSRPRLHDNALRDSSVLFISGDPRKGANASHFAICLLPQDRIPSLPVGLPKLYENDQNLWCIQVYGNPVDLSHLAPLSASPTPRNTQVSTRHSNHTLEMLLSLVQARMTIHPSIPSFRRKPLHGFLFELLYDALLYIPFFSTPASVIPVSTP</sequence>
<dbReference type="AlphaFoldDB" id="A0A2H3DJU5"/>
<evidence type="ECO:0000313" key="2">
    <source>
        <dbReference type="Proteomes" id="UP000217790"/>
    </source>
</evidence>
<organism evidence="1 2">
    <name type="scientific">Armillaria gallica</name>
    <name type="common">Bulbous honey fungus</name>
    <name type="synonym">Armillaria bulbosa</name>
    <dbReference type="NCBI Taxonomy" id="47427"/>
    <lineage>
        <taxon>Eukaryota</taxon>
        <taxon>Fungi</taxon>
        <taxon>Dikarya</taxon>
        <taxon>Basidiomycota</taxon>
        <taxon>Agaricomycotina</taxon>
        <taxon>Agaricomycetes</taxon>
        <taxon>Agaricomycetidae</taxon>
        <taxon>Agaricales</taxon>
        <taxon>Marasmiineae</taxon>
        <taxon>Physalacriaceae</taxon>
        <taxon>Armillaria</taxon>
    </lineage>
</organism>
<dbReference type="OrthoDB" id="10523379at2759"/>
<dbReference type="EMBL" id="KZ293660">
    <property type="protein sequence ID" value="PBK91752.1"/>
    <property type="molecule type" value="Genomic_DNA"/>
</dbReference>
<accession>A0A2H3DJU5</accession>
<reference evidence="2" key="1">
    <citation type="journal article" date="2017" name="Nat. Ecol. Evol.">
        <title>Genome expansion and lineage-specific genetic innovations in the forest pathogenic fungi Armillaria.</title>
        <authorList>
            <person name="Sipos G."/>
            <person name="Prasanna A.N."/>
            <person name="Walter M.C."/>
            <person name="O'Connor E."/>
            <person name="Balint B."/>
            <person name="Krizsan K."/>
            <person name="Kiss B."/>
            <person name="Hess J."/>
            <person name="Varga T."/>
            <person name="Slot J."/>
            <person name="Riley R."/>
            <person name="Boka B."/>
            <person name="Rigling D."/>
            <person name="Barry K."/>
            <person name="Lee J."/>
            <person name="Mihaltcheva S."/>
            <person name="LaButti K."/>
            <person name="Lipzen A."/>
            <person name="Waldron R."/>
            <person name="Moloney N.M."/>
            <person name="Sperisen C."/>
            <person name="Kredics L."/>
            <person name="Vagvoelgyi C."/>
            <person name="Patrignani A."/>
            <person name="Fitzpatrick D."/>
            <person name="Nagy I."/>
            <person name="Doyle S."/>
            <person name="Anderson J.B."/>
            <person name="Grigoriev I.V."/>
            <person name="Gueldener U."/>
            <person name="Muensterkoetter M."/>
            <person name="Nagy L.G."/>
        </authorList>
    </citation>
    <scope>NUCLEOTIDE SEQUENCE [LARGE SCALE GENOMIC DNA]</scope>
    <source>
        <strain evidence="2">Ar21-2</strain>
    </source>
</reference>
<gene>
    <name evidence="1" type="ORF">ARMGADRAFT_1165986</name>
</gene>
<name>A0A2H3DJU5_ARMGA</name>